<sequence length="887" mass="100979">MKNLISIITALFYSVSLYCANVVPQETPVKFEIHYSEKGVKAKNIPEGWSLQKDTFIYLSDELCPVCTLKVVNGKAPKAALAVKLQNEFATFPGSSRDSVAINNNIPVILDMTNASYTQIILDNTSVYFIKNPQAEVELSECSDSLDYNGIYSTGIEFKLRMKAGMIKNFKIDNEALREIGINADTDSVPFIRNSYSIKIALADKEKFENAVKEKGIEEVNIKVSYLTCTDGTNYDREEYKIVKLPIKNLPINKQSFAFDHFTVLELSALIIIVVLIIIVIVLIIAIANLSKQISKDKLPPSEDKQMAQKEIERLTQTSIKLQQEKEALLHAKEALEKELLDATEKCNELQGDIREYEKAEIKQNQKESQYKKDITSLKGEKDRLTVDVKTWKDKCEKQEKATKDATAACEKQKEIAEKEILTSLKKTGIKGENIEEAVAFMKKGQEEKKATQDLISHIQKKLRKDIQVTDKESFNQYYDELVALLKELTDNDEVLKGAKTLTECIQRIVPAAQKVKEEKQECQELLSIVKNKFDLEKGALNTNSLEKELDTRIEQSKLNDLGKLEIINTPYPTVAETIEAIKKQMSEIAGKVEDLYTESEWAYQKDKLPRQLDTAIEKAREQKEKAKDYKESIETSVGSLIKAFPKERTQNLQHVATPQEQLEGLIPEVEKMLEMDERIKNEHTEIYRARYQKILEDISEILEEVKATAKEAVIVSFINETNDELKNNIEETSETNVLNVLGTQLWQDISLQEIFKILSFALCKMAQNSLGWVNRLSILDAYMQTDGIKEWFETRGVETEKIVHANMLARNLLAEFGIQLVTPTLYKELYDATKYHESDRLTINGFIPNYRSLMKAGGDLIIDIYSIGIIQNGQWIATPIVVHEKN</sequence>
<keyword evidence="1" id="KW-0175">Coiled coil</keyword>
<comment type="caution">
    <text evidence="4">The sequence shown here is derived from an EMBL/GenBank/DDBJ whole genome shotgun (WGS) entry which is preliminary data.</text>
</comment>
<dbReference type="AlphaFoldDB" id="A0A414L8Q7"/>
<evidence type="ECO:0000256" key="3">
    <source>
        <dbReference type="SAM" id="SignalP"/>
    </source>
</evidence>
<keyword evidence="2" id="KW-1133">Transmembrane helix</keyword>
<dbReference type="Proteomes" id="UP000285650">
    <property type="component" value="Unassembled WGS sequence"/>
</dbReference>
<evidence type="ECO:0000313" key="5">
    <source>
        <dbReference type="Proteomes" id="UP000285650"/>
    </source>
</evidence>
<evidence type="ECO:0000256" key="1">
    <source>
        <dbReference type="SAM" id="Coils"/>
    </source>
</evidence>
<keyword evidence="2" id="KW-0472">Membrane</keyword>
<proteinExistence type="predicted"/>
<feature type="signal peptide" evidence="3">
    <location>
        <begin position="1"/>
        <end position="19"/>
    </location>
</feature>
<keyword evidence="2" id="KW-0812">Transmembrane</keyword>
<accession>A0A414L8Q7</accession>
<name>A0A414L8Q7_9BACE</name>
<dbReference type="RefSeq" id="WP_118222363.1">
    <property type="nucleotide sequence ID" value="NZ_JADNIJ010000009.1"/>
</dbReference>
<organism evidence="4 5">
    <name type="scientific">Bacteroides intestinalis</name>
    <dbReference type="NCBI Taxonomy" id="329854"/>
    <lineage>
        <taxon>Bacteria</taxon>
        <taxon>Pseudomonadati</taxon>
        <taxon>Bacteroidota</taxon>
        <taxon>Bacteroidia</taxon>
        <taxon>Bacteroidales</taxon>
        <taxon>Bacteroidaceae</taxon>
        <taxon>Bacteroides</taxon>
    </lineage>
</organism>
<keyword evidence="3" id="KW-0732">Signal</keyword>
<feature type="coiled-coil region" evidence="1">
    <location>
        <begin position="305"/>
        <end position="402"/>
    </location>
</feature>
<dbReference type="EMBL" id="QSKV01000008">
    <property type="protein sequence ID" value="RHE91040.1"/>
    <property type="molecule type" value="Genomic_DNA"/>
</dbReference>
<protein>
    <recommendedName>
        <fullName evidence="6">Chromosome partition protein Smc</fullName>
    </recommendedName>
</protein>
<evidence type="ECO:0000256" key="2">
    <source>
        <dbReference type="SAM" id="Phobius"/>
    </source>
</evidence>
<reference evidence="4 5" key="1">
    <citation type="submission" date="2018-08" db="EMBL/GenBank/DDBJ databases">
        <title>A genome reference for cultivated species of the human gut microbiota.</title>
        <authorList>
            <person name="Zou Y."/>
            <person name="Xue W."/>
            <person name="Luo G."/>
        </authorList>
    </citation>
    <scope>NUCLEOTIDE SEQUENCE [LARGE SCALE GENOMIC DNA]</scope>
    <source>
        <strain evidence="4 5">AM27-17</strain>
    </source>
</reference>
<feature type="chain" id="PRO_5019038207" description="Chromosome partition protein Smc" evidence="3">
    <location>
        <begin position="20"/>
        <end position="887"/>
    </location>
</feature>
<gene>
    <name evidence="4" type="ORF">DW712_13090</name>
</gene>
<feature type="transmembrane region" description="Helical" evidence="2">
    <location>
        <begin position="267"/>
        <end position="290"/>
    </location>
</feature>
<evidence type="ECO:0008006" key="6">
    <source>
        <dbReference type="Google" id="ProtNLM"/>
    </source>
</evidence>
<evidence type="ECO:0000313" key="4">
    <source>
        <dbReference type="EMBL" id="RHE91040.1"/>
    </source>
</evidence>